<comment type="caution">
    <text evidence="7">The sequence shown here is derived from an EMBL/GenBank/DDBJ whole genome shotgun (WGS) entry which is preliminary data.</text>
</comment>
<name>A0A0C2CPP0_9BACT</name>
<keyword evidence="7" id="KW-0723">Serine/threonine-protein kinase</keyword>
<dbReference type="SMART" id="SM00028">
    <property type="entry name" value="TPR"/>
    <property type="match status" value="2"/>
</dbReference>
<evidence type="ECO:0000256" key="2">
    <source>
        <dbReference type="ARBA" id="ARBA00022741"/>
    </source>
</evidence>
<keyword evidence="3 7" id="KW-0418">Kinase</keyword>
<feature type="domain" description="Protein kinase" evidence="6">
    <location>
        <begin position="1"/>
        <end position="262"/>
    </location>
</feature>
<evidence type="ECO:0000259" key="6">
    <source>
        <dbReference type="PROSITE" id="PS50011"/>
    </source>
</evidence>
<sequence>MGKVLAARDVRYREWTEPIIALKTFSHVQSWEGEVLDRFRREAGVWIQLSHPHVVKAMTLLRYGSGGQMLMLEWMPGGDLSTQLDQRSIPIEECVAIICQVSLGLEYLHNEGIVHRDIKPSNILFDRQGNAKVGDLGLARPSPKLDAESITKELRGPIDFSTHHSGLVGTLPYMAPEQLERPYQATPKSDQFSVGIILFELLVGVRPFMGRSFEQLRASIIAAEVPSLPARHVAFDSVIRRALAREPADRFDSMTDFRLALLDTTDLIEIDTRRFRVDDGEQDIERSPSDLLNLGYGLARLGDNEGALRACMQALAADPDNAQVAHNCAVAMNRCGRFDEGLALLEKAHGLVADDDDRMRIMLCVTHTTALWRLQRVNEAFAMLEHASEIHPNSDMIIEQILALARAQDRDKLAACGETPRASWRRIFRRGRGAKMPLRWTHFKFWQRSPLRKGQARWRMGFHHDLLAENALSRLIEIHTQDPDLDSGRMISWQGVSLAQVGLLRDGKRFFELATSRHPDYGPGWYNLGVAAHMLDDLSTAHRCYAHALLACTEAEQEARDRALANLIVCKCELDDDWEARHVWLKQLNAVESPDPVVKLVQMYSHGSLRTPPHLTLKFCM</sequence>
<feature type="repeat" description="TPR" evidence="5">
    <location>
        <begin position="288"/>
        <end position="321"/>
    </location>
</feature>
<keyword evidence="2" id="KW-0547">Nucleotide-binding</keyword>
<dbReference type="PROSITE" id="PS50011">
    <property type="entry name" value="PROTEIN_KINASE_DOM"/>
    <property type="match status" value="1"/>
</dbReference>
<proteinExistence type="predicted"/>
<dbReference type="PANTHER" id="PTHR43289:SF6">
    <property type="entry name" value="SERINE_THREONINE-PROTEIN KINASE NEKL-3"/>
    <property type="match status" value="1"/>
</dbReference>
<keyword evidence="5" id="KW-0802">TPR repeat</keyword>
<dbReference type="GO" id="GO:0004674">
    <property type="term" value="F:protein serine/threonine kinase activity"/>
    <property type="evidence" value="ECO:0007669"/>
    <property type="project" value="UniProtKB-KW"/>
</dbReference>
<dbReference type="SUPFAM" id="SSF48452">
    <property type="entry name" value="TPR-like"/>
    <property type="match status" value="1"/>
</dbReference>
<dbReference type="InterPro" id="IPR019734">
    <property type="entry name" value="TPR_rpt"/>
</dbReference>
<dbReference type="PANTHER" id="PTHR43289">
    <property type="entry name" value="MITOGEN-ACTIVATED PROTEIN KINASE KINASE KINASE 20-RELATED"/>
    <property type="match status" value="1"/>
</dbReference>
<dbReference type="GO" id="GO:0005524">
    <property type="term" value="F:ATP binding"/>
    <property type="evidence" value="ECO:0007669"/>
    <property type="project" value="UniProtKB-KW"/>
</dbReference>
<dbReference type="CDD" id="cd14014">
    <property type="entry name" value="STKc_PknB_like"/>
    <property type="match status" value="1"/>
</dbReference>
<dbReference type="Pfam" id="PF00069">
    <property type="entry name" value="Pkinase"/>
    <property type="match status" value="1"/>
</dbReference>
<dbReference type="EMBL" id="JMCC02000200">
    <property type="protein sequence ID" value="KIG11685.1"/>
    <property type="molecule type" value="Genomic_DNA"/>
</dbReference>
<dbReference type="AlphaFoldDB" id="A0A0C2CPP0"/>
<dbReference type="Pfam" id="PF14559">
    <property type="entry name" value="TPR_19"/>
    <property type="match status" value="1"/>
</dbReference>
<dbReference type="SMART" id="SM00220">
    <property type="entry name" value="S_TKc"/>
    <property type="match status" value="1"/>
</dbReference>
<evidence type="ECO:0000256" key="4">
    <source>
        <dbReference type="ARBA" id="ARBA00022840"/>
    </source>
</evidence>
<keyword evidence="4" id="KW-0067">ATP-binding</keyword>
<accession>A0A0C2CPP0</accession>
<evidence type="ECO:0000256" key="3">
    <source>
        <dbReference type="ARBA" id="ARBA00022777"/>
    </source>
</evidence>
<protein>
    <submittedName>
        <fullName evidence="7">Serine/threonine protein kinase</fullName>
    </submittedName>
</protein>
<dbReference type="Gene3D" id="1.25.40.10">
    <property type="entry name" value="Tetratricopeptide repeat domain"/>
    <property type="match status" value="2"/>
</dbReference>
<evidence type="ECO:0000256" key="1">
    <source>
        <dbReference type="ARBA" id="ARBA00022679"/>
    </source>
</evidence>
<reference evidence="7 8" key="1">
    <citation type="submission" date="2014-12" db="EMBL/GenBank/DDBJ databases">
        <title>Genome assembly of Enhygromyxa salina DSM 15201.</title>
        <authorList>
            <person name="Sharma G."/>
            <person name="Subramanian S."/>
        </authorList>
    </citation>
    <scope>NUCLEOTIDE SEQUENCE [LARGE SCALE GENOMIC DNA]</scope>
    <source>
        <strain evidence="7 8">DSM 15201</strain>
    </source>
</reference>
<evidence type="ECO:0000313" key="8">
    <source>
        <dbReference type="Proteomes" id="UP000031599"/>
    </source>
</evidence>
<dbReference type="InterPro" id="IPR008271">
    <property type="entry name" value="Ser/Thr_kinase_AS"/>
</dbReference>
<dbReference type="InterPro" id="IPR011990">
    <property type="entry name" value="TPR-like_helical_dom_sf"/>
</dbReference>
<gene>
    <name evidence="7" type="ORF">DB30_02856</name>
</gene>
<dbReference type="InterPro" id="IPR011009">
    <property type="entry name" value="Kinase-like_dom_sf"/>
</dbReference>
<dbReference type="SUPFAM" id="SSF56112">
    <property type="entry name" value="Protein kinase-like (PK-like)"/>
    <property type="match status" value="1"/>
</dbReference>
<evidence type="ECO:0000256" key="5">
    <source>
        <dbReference type="PROSITE-ProRule" id="PRU00339"/>
    </source>
</evidence>
<dbReference type="Proteomes" id="UP000031599">
    <property type="component" value="Unassembled WGS sequence"/>
</dbReference>
<dbReference type="PROSITE" id="PS00108">
    <property type="entry name" value="PROTEIN_KINASE_ST"/>
    <property type="match status" value="1"/>
</dbReference>
<dbReference type="Gene3D" id="1.10.510.10">
    <property type="entry name" value="Transferase(Phosphotransferase) domain 1"/>
    <property type="match status" value="1"/>
</dbReference>
<evidence type="ECO:0000313" key="7">
    <source>
        <dbReference type="EMBL" id="KIG11685.1"/>
    </source>
</evidence>
<organism evidence="7 8">
    <name type="scientific">Enhygromyxa salina</name>
    <dbReference type="NCBI Taxonomy" id="215803"/>
    <lineage>
        <taxon>Bacteria</taxon>
        <taxon>Pseudomonadati</taxon>
        <taxon>Myxococcota</taxon>
        <taxon>Polyangia</taxon>
        <taxon>Nannocystales</taxon>
        <taxon>Nannocystaceae</taxon>
        <taxon>Enhygromyxa</taxon>
    </lineage>
</organism>
<dbReference type="InterPro" id="IPR000719">
    <property type="entry name" value="Prot_kinase_dom"/>
</dbReference>
<keyword evidence="1" id="KW-0808">Transferase</keyword>
<dbReference type="PROSITE" id="PS50005">
    <property type="entry name" value="TPR"/>
    <property type="match status" value="1"/>
</dbReference>